<dbReference type="AlphaFoldDB" id="A0ABD3IM74"/>
<dbReference type="PANTHER" id="PTHR38223:SF4">
    <property type="match status" value="1"/>
</dbReference>
<reference evidence="2 3" key="1">
    <citation type="submission" date="2024-11" db="EMBL/GenBank/DDBJ databases">
        <title>Chromosome-level genome assembly of Eucalyptus globulus Labill. provides insights into its genome evolution.</title>
        <authorList>
            <person name="Li X."/>
        </authorList>
    </citation>
    <scope>NUCLEOTIDE SEQUENCE [LARGE SCALE GENOMIC DNA]</scope>
    <source>
        <strain evidence="2">CL2024</strain>
        <tissue evidence="2">Fresh tender leaves</tissue>
    </source>
</reference>
<keyword evidence="3" id="KW-1185">Reference proteome</keyword>
<dbReference type="EMBL" id="JBJKBG010000011">
    <property type="protein sequence ID" value="KAL3715753.1"/>
    <property type="molecule type" value="Genomic_DNA"/>
</dbReference>
<evidence type="ECO:0000313" key="2">
    <source>
        <dbReference type="EMBL" id="KAL3715753.1"/>
    </source>
</evidence>
<sequence length="94" mass="9875">MAGLQYYFFPTDFFYPRAPSPSPADGVAAKAVVPVKAVKGLDGGDDFVGQKSPPQPSSASASATSSSLALSESTIERELRRGRPIMISDTPKQA</sequence>
<evidence type="ECO:0000313" key="3">
    <source>
        <dbReference type="Proteomes" id="UP001634007"/>
    </source>
</evidence>
<proteinExistence type="predicted"/>
<feature type="region of interest" description="Disordered" evidence="1">
    <location>
        <begin position="42"/>
        <end position="94"/>
    </location>
</feature>
<feature type="compositionally biased region" description="Low complexity" evidence="1">
    <location>
        <begin position="57"/>
        <end position="73"/>
    </location>
</feature>
<name>A0ABD3IM74_EUCGL</name>
<gene>
    <name evidence="2" type="ORF">ACJRO7_007492</name>
</gene>
<organism evidence="2 3">
    <name type="scientific">Eucalyptus globulus</name>
    <name type="common">Tasmanian blue gum</name>
    <dbReference type="NCBI Taxonomy" id="34317"/>
    <lineage>
        <taxon>Eukaryota</taxon>
        <taxon>Viridiplantae</taxon>
        <taxon>Streptophyta</taxon>
        <taxon>Embryophyta</taxon>
        <taxon>Tracheophyta</taxon>
        <taxon>Spermatophyta</taxon>
        <taxon>Magnoliopsida</taxon>
        <taxon>eudicotyledons</taxon>
        <taxon>Gunneridae</taxon>
        <taxon>Pentapetalae</taxon>
        <taxon>rosids</taxon>
        <taxon>malvids</taxon>
        <taxon>Myrtales</taxon>
        <taxon>Myrtaceae</taxon>
        <taxon>Myrtoideae</taxon>
        <taxon>Eucalypteae</taxon>
        <taxon>Eucalyptus</taxon>
    </lineage>
</organism>
<dbReference type="Proteomes" id="UP001634007">
    <property type="component" value="Unassembled WGS sequence"/>
</dbReference>
<dbReference type="PANTHER" id="PTHR38223">
    <property type="match status" value="1"/>
</dbReference>
<protein>
    <submittedName>
        <fullName evidence="2">Uncharacterized protein</fullName>
    </submittedName>
</protein>
<accession>A0ABD3IM74</accession>
<comment type="caution">
    <text evidence="2">The sequence shown here is derived from an EMBL/GenBank/DDBJ whole genome shotgun (WGS) entry which is preliminary data.</text>
</comment>
<evidence type="ECO:0000256" key="1">
    <source>
        <dbReference type="SAM" id="MobiDB-lite"/>
    </source>
</evidence>